<keyword evidence="4" id="KW-1085">Inhibition of host caspases by virus</keyword>
<evidence type="ECO:0000256" key="1">
    <source>
        <dbReference type="ARBA" id="ARBA00005829"/>
    </source>
</evidence>
<dbReference type="Pfam" id="PF03307">
    <property type="entry name" value="Adeno_E3_15_3"/>
    <property type="match status" value="1"/>
</dbReference>
<keyword evidence="2" id="KW-0244">Early protein</keyword>
<keyword evidence="3" id="KW-0945">Host-virus interaction</keyword>
<keyword evidence="6" id="KW-0175">Coiled coil</keyword>
<dbReference type="InterPro" id="IPR004985">
    <property type="entry name" value="Adeno_E3-15"/>
</dbReference>
<name>A0A0P0LY88_9ADEN</name>
<feature type="coiled-coil region" evidence="6">
    <location>
        <begin position="9"/>
        <end position="41"/>
    </location>
</feature>
<protein>
    <submittedName>
        <fullName evidence="7">E3 14.7K</fullName>
    </submittedName>
</protein>
<evidence type="ECO:0000256" key="3">
    <source>
        <dbReference type="ARBA" id="ARBA00022581"/>
    </source>
</evidence>
<dbReference type="GO" id="GO:0052031">
    <property type="term" value="P:symbiont-mediated perturbation of host defense response"/>
    <property type="evidence" value="ECO:0007669"/>
    <property type="project" value="InterPro"/>
</dbReference>
<dbReference type="GO" id="GO:0033668">
    <property type="term" value="P:symbiont-mediated suppression of host apoptosis"/>
    <property type="evidence" value="ECO:0007669"/>
    <property type="project" value="UniProtKB-KW"/>
</dbReference>
<evidence type="ECO:0000256" key="5">
    <source>
        <dbReference type="ARBA" id="ARBA00023323"/>
    </source>
</evidence>
<evidence type="ECO:0000313" key="7">
    <source>
        <dbReference type="EMBL" id="ALK80108.1"/>
    </source>
</evidence>
<dbReference type="EMBL" id="KR699642">
    <property type="protein sequence ID" value="ALK80108.1"/>
    <property type="molecule type" value="Genomic_DNA"/>
</dbReference>
<sequence>MTESLDLELDGINTEQRLLERRKAASERERLKQEVEDMVNLHQCKRGIFCVVKQAKLTYEKTTTGNRLSYKLPTQRQKLVLMVGEKPITVTQHSAETEGCLHFPYQGSEDLCTLIKTMCGIRDLIPFN</sequence>
<proteinExistence type="inferred from homology"/>
<accession>A0A0P0LY88</accession>
<evidence type="ECO:0000256" key="4">
    <source>
        <dbReference type="ARBA" id="ARBA00022615"/>
    </source>
</evidence>
<evidence type="ECO:0000313" key="8">
    <source>
        <dbReference type="Proteomes" id="UP000174143"/>
    </source>
</evidence>
<reference evidence="7 8" key="1">
    <citation type="journal article" date="2016" name="Sci. Rep.">
        <title>Phylogenetic evidence for intratypic recombinant events in a novel human adenovirus C that causes severe acute respiratory infection in children.</title>
        <authorList>
            <person name="Wang Y."/>
            <person name="Li Y."/>
            <person name="Lu R."/>
            <person name="Zhao Y."/>
            <person name="Xie Z."/>
            <person name="Shen J."/>
            <person name="Tan W."/>
        </authorList>
    </citation>
    <scope>NUCLEOTIDE SEQUENCE [LARGE SCALE GENOMIC DNA]</scope>
    <source>
        <strain evidence="7">CBJ113</strain>
    </source>
</reference>
<dbReference type="Proteomes" id="UP000174143">
    <property type="component" value="Segment"/>
</dbReference>
<organism evidence="7 8">
    <name type="scientific">Human mastadenovirus C</name>
    <dbReference type="NCBI Taxonomy" id="129951"/>
    <lineage>
        <taxon>Viruses</taxon>
        <taxon>Varidnaviria</taxon>
        <taxon>Bamfordvirae</taxon>
        <taxon>Preplasmiviricota</taxon>
        <taxon>Polisuviricotina</taxon>
        <taxon>Pharingeaviricetes</taxon>
        <taxon>Rowavirales</taxon>
        <taxon>Adenoviridae</taxon>
        <taxon>Mastadenovirus</taxon>
        <taxon>Mastadenovirus caesari</taxon>
    </lineage>
</organism>
<evidence type="ECO:0000256" key="2">
    <source>
        <dbReference type="ARBA" id="ARBA00022518"/>
    </source>
</evidence>
<comment type="similarity">
    <text evidence="1">Belongs to the adenoviridae E3_15 family.</text>
</comment>
<keyword evidence="5" id="KW-1119">Modulation of host cell apoptosis by virus</keyword>
<evidence type="ECO:0000256" key="6">
    <source>
        <dbReference type="SAM" id="Coils"/>
    </source>
</evidence>